<dbReference type="Pfam" id="PF02463">
    <property type="entry name" value="SMC_N"/>
    <property type="match status" value="1"/>
</dbReference>
<evidence type="ECO:0000256" key="2">
    <source>
        <dbReference type="ARBA" id="ARBA00009441"/>
    </source>
</evidence>
<dbReference type="NCBIfam" id="TIGR00634">
    <property type="entry name" value="recN"/>
    <property type="match status" value="1"/>
</dbReference>
<feature type="compositionally biased region" description="Basic and acidic residues" evidence="10">
    <location>
        <begin position="181"/>
        <end position="200"/>
    </location>
</feature>
<evidence type="ECO:0000256" key="7">
    <source>
        <dbReference type="ARBA" id="ARBA00023204"/>
    </source>
</evidence>
<accession>A0A6L5YKT6</accession>
<comment type="caution">
    <text evidence="12">The sequence shown here is derived from an EMBL/GenBank/DDBJ whole genome shotgun (WGS) entry which is preliminary data.</text>
</comment>
<evidence type="ECO:0000256" key="9">
    <source>
        <dbReference type="PIRNR" id="PIRNR003128"/>
    </source>
</evidence>
<feature type="domain" description="RecF/RecN/SMC N-terminal" evidence="11">
    <location>
        <begin position="2"/>
        <end position="508"/>
    </location>
</feature>
<dbReference type="InterPro" id="IPR004604">
    <property type="entry name" value="DNA_recomb/repair_RecN"/>
</dbReference>
<dbReference type="GO" id="GO:0009432">
    <property type="term" value="P:SOS response"/>
    <property type="evidence" value="ECO:0007669"/>
    <property type="project" value="TreeGrafter"/>
</dbReference>
<dbReference type="EMBL" id="VUMU01000014">
    <property type="protein sequence ID" value="MST58719.1"/>
    <property type="molecule type" value="Genomic_DNA"/>
</dbReference>
<dbReference type="InterPro" id="IPR027417">
    <property type="entry name" value="P-loop_NTPase"/>
</dbReference>
<reference evidence="12 13" key="1">
    <citation type="submission" date="2019-08" db="EMBL/GenBank/DDBJ databases">
        <title>In-depth cultivation of the pig gut microbiome towards novel bacterial diversity and tailored functional studies.</title>
        <authorList>
            <person name="Wylensek D."/>
            <person name="Hitch T.C.A."/>
            <person name="Clavel T."/>
        </authorList>
    </citation>
    <scope>NUCLEOTIDE SEQUENCE [LARGE SCALE GENOMIC DNA]</scope>
    <source>
        <strain evidence="12 13">WCA3-601-WT-6H</strain>
    </source>
</reference>
<dbReference type="PIRSF" id="PIRSF003128">
    <property type="entry name" value="RecN"/>
    <property type="match status" value="1"/>
</dbReference>
<keyword evidence="13" id="KW-1185">Reference proteome</keyword>
<dbReference type="AlphaFoldDB" id="A0A6L5YKT6"/>
<dbReference type="SUPFAM" id="SSF52540">
    <property type="entry name" value="P-loop containing nucleoside triphosphate hydrolases"/>
    <property type="match status" value="1"/>
</dbReference>
<evidence type="ECO:0000256" key="1">
    <source>
        <dbReference type="ARBA" id="ARBA00003618"/>
    </source>
</evidence>
<evidence type="ECO:0000256" key="10">
    <source>
        <dbReference type="SAM" id="MobiDB-lite"/>
    </source>
</evidence>
<evidence type="ECO:0000256" key="8">
    <source>
        <dbReference type="ARBA" id="ARBA00033408"/>
    </source>
</evidence>
<keyword evidence="4" id="KW-0547">Nucleotide-binding</keyword>
<evidence type="ECO:0000313" key="13">
    <source>
        <dbReference type="Proteomes" id="UP000476055"/>
    </source>
</evidence>
<comment type="similarity">
    <text evidence="2 9">Belongs to the RecN family.</text>
</comment>
<dbReference type="RefSeq" id="WP_154497066.1">
    <property type="nucleotide sequence ID" value="NZ_VUMU01000014.1"/>
</dbReference>
<dbReference type="GO" id="GO:0006281">
    <property type="term" value="P:DNA repair"/>
    <property type="evidence" value="ECO:0007669"/>
    <property type="project" value="UniProtKB-KW"/>
</dbReference>
<dbReference type="PANTHER" id="PTHR11059">
    <property type="entry name" value="DNA REPAIR PROTEIN RECN"/>
    <property type="match status" value="1"/>
</dbReference>
<dbReference type="GO" id="GO:0006310">
    <property type="term" value="P:DNA recombination"/>
    <property type="evidence" value="ECO:0007669"/>
    <property type="project" value="InterPro"/>
</dbReference>
<protein>
    <recommendedName>
        <fullName evidence="3 9">DNA repair protein RecN</fullName>
    </recommendedName>
    <alternativeName>
        <fullName evidence="8 9">Recombination protein N</fullName>
    </alternativeName>
</protein>
<evidence type="ECO:0000256" key="3">
    <source>
        <dbReference type="ARBA" id="ARBA00021315"/>
    </source>
</evidence>
<name>A0A6L5YKT6_9FIRM</name>
<proteinExistence type="inferred from homology"/>
<dbReference type="Proteomes" id="UP000476055">
    <property type="component" value="Unassembled WGS sequence"/>
</dbReference>
<evidence type="ECO:0000256" key="6">
    <source>
        <dbReference type="ARBA" id="ARBA00022840"/>
    </source>
</evidence>
<dbReference type="CDD" id="cd03241">
    <property type="entry name" value="ABC_RecN"/>
    <property type="match status" value="2"/>
</dbReference>
<feature type="region of interest" description="Disordered" evidence="10">
    <location>
        <begin position="181"/>
        <end position="209"/>
    </location>
</feature>
<keyword evidence="5 9" id="KW-0227">DNA damage</keyword>
<evidence type="ECO:0000313" key="12">
    <source>
        <dbReference type="EMBL" id="MST58719.1"/>
    </source>
</evidence>
<dbReference type="GO" id="GO:0005524">
    <property type="term" value="F:ATP binding"/>
    <property type="evidence" value="ECO:0007669"/>
    <property type="project" value="UniProtKB-KW"/>
</dbReference>
<evidence type="ECO:0000259" key="11">
    <source>
        <dbReference type="Pfam" id="PF02463"/>
    </source>
</evidence>
<dbReference type="InterPro" id="IPR003395">
    <property type="entry name" value="RecF/RecN/SMC_N"/>
</dbReference>
<evidence type="ECO:0000256" key="4">
    <source>
        <dbReference type="ARBA" id="ARBA00022741"/>
    </source>
</evidence>
<dbReference type="Gene3D" id="3.40.50.300">
    <property type="entry name" value="P-loop containing nucleotide triphosphate hydrolases"/>
    <property type="match status" value="2"/>
</dbReference>
<evidence type="ECO:0000256" key="5">
    <source>
        <dbReference type="ARBA" id="ARBA00022763"/>
    </source>
</evidence>
<sequence>MLRSLHVKNLALIRETEVEFGEGLNILTGETGAGKSLLIGSVNLALGGKFEKDMLRRGEESGLVELVFDCEEPRLAEKLKSMDLEPSEDGTVILSRKLSSGKSICRINGETVTAKQIKELSELLIDIHGQHEHQSLLHKKKHMEILDAYAGAEFAKCAEQVGALYHECAALEKRISAETLDDASRGREQSLAEFEQKEITDAGLQPGEDEELEQAYRKMSNSRKIAESLAESYRLSGNDAEDGAGNSLSRALRALRSVTMYDPALEQMEEQLAEVESLLSDYNHDVSEYMSDLEFDEEDFRSTEERLNTINHLKGKYGNTIEEILKYKEEKEAYLEKLADYDTYMQKLNAECTEKQKLLEKACEELSGIRRKNATVLTQKLKDALIGLNFLTVEFDIAVRPGQTITAKGYDDVEFLISTNPGESLKPLSQVASGGELSRIMLAIKTVLAGRDEIDTLIFDEIDTGISGRTAWKVAEQLSVLSGAHQVICITHLPQIAAMADVHFVIEKSSTDDMTITDIHKVSAEESLAELARLLGSDALTEAALSNAKEMKEQAGMFKETR</sequence>
<dbReference type="GO" id="GO:0043590">
    <property type="term" value="C:bacterial nucleoid"/>
    <property type="evidence" value="ECO:0007669"/>
    <property type="project" value="TreeGrafter"/>
</dbReference>
<comment type="function">
    <text evidence="1 9">May be involved in recombinational repair of damaged DNA.</text>
</comment>
<organism evidence="12 13">
    <name type="scientific">Waltera intestinalis</name>
    <dbReference type="NCBI Taxonomy" id="2606635"/>
    <lineage>
        <taxon>Bacteria</taxon>
        <taxon>Bacillati</taxon>
        <taxon>Bacillota</taxon>
        <taxon>Clostridia</taxon>
        <taxon>Lachnospirales</taxon>
        <taxon>Lachnospiraceae</taxon>
        <taxon>Waltera</taxon>
    </lineage>
</organism>
<keyword evidence="6" id="KW-0067">ATP-binding</keyword>
<keyword evidence="7 9" id="KW-0234">DNA repair</keyword>
<gene>
    <name evidence="12" type="primary">recN</name>
    <name evidence="12" type="ORF">FYJ59_10815</name>
</gene>
<dbReference type="PANTHER" id="PTHR11059:SF0">
    <property type="entry name" value="DNA REPAIR PROTEIN RECN"/>
    <property type="match status" value="1"/>
</dbReference>